<evidence type="ECO:0000259" key="3">
    <source>
        <dbReference type="Pfam" id="PF05592"/>
    </source>
</evidence>
<dbReference type="GO" id="GO:0030596">
    <property type="term" value="F:alpha-L-rhamnosidase activity"/>
    <property type="evidence" value="ECO:0007669"/>
    <property type="project" value="UniProtKB-EC"/>
</dbReference>
<dbReference type="PANTHER" id="PTHR33307:SF6">
    <property type="entry name" value="ALPHA-RHAMNOSIDASE (EUROFUNG)-RELATED"/>
    <property type="match status" value="1"/>
</dbReference>
<dbReference type="InterPro" id="IPR016007">
    <property type="entry name" value="Alpha_rhamnosid"/>
</dbReference>
<dbReference type="Proteomes" id="UP000547976">
    <property type="component" value="Unassembled WGS sequence"/>
</dbReference>
<dbReference type="InterPro" id="IPR008902">
    <property type="entry name" value="Rhamnosid_concanavalin"/>
</dbReference>
<dbReference type="Pfam" id="PF25788">
    <property type="entry name" value="Ig_Rha78A_N"/>
    <property type="match status" value="1"/>
</dbReference>
<dbReference type="OrthoDB" id="10036721at2759"/>
<proteinExistence type="predicted"/>
<dbReference type="InterPro" id="IPR035396">
    <property type="entry name" value="Bac_rhamnosid6H"/>
</dbReference>
<dbReference type="Pfam" id="PF08531">
    <property type="entry name" value="Bac_rhamnosid_N"/>
    <property type="match status" value="1"/>
</dbReference>
<feature type="domain" description="Bacterial alpha-L-rhamnosidase N-terminal" evidence="4">
    <location>
        <begin position="152"/>
        <end position="210"/>
    </location>
</feature>
<comment type="caution">
    <text evidence="6">The sequence shown here is derived from an EMBL/GenBank/DDBJ whole genome shotgun (WGS) entry which is preliminary data.</text>
</comment>
<dbReference type="Gene3D" id="1.50.10.10">
    <property type="match status" value="1"/>
</dbReference>
<dbReference type="GeneID" id="59312454"/>
<evidence type="ECO:0000259" key="4">
    <source>
        <dbReference type="Pfam" id="PF08531"/>
    </source>
</evidence>
<organism evidence="6 7">
    <name type="scientific">Gibberella subglutinans</name>
    <name type="common">Fusarium subglutinans</name>
    <dbReference type="NCBI Taxonomy" id="42677"/>
    <lineage>
        <taxon>Eukaryota</taxon>
        <taxon>Fungi</taxon>
        <taxon>Dikarya</taxon>
        <taxon>Ascomycota</taxon>
        <taxon>Pezizomycotina</taxon>
        <taxon>Sordariomycetes</taxon>
        <taxon>Hypocreomycetidae</taxon>
        <taxon>Hypocreales</taxon>
        <taxon>Nectriaceae</taxon>
        <taxon>Fusarium</taxon>
        <taxon>Fusarium fujikuroi species complex</taxon>
    </lineage>
</organism>
<dbReference type="GO" id="GO:0005975">
    <property type="term" value="P:carbohydrate metabolic process"/>
    <property type="evidence" value="ECO:0007669"/>
    <property type="project" value="InterPro"/>
</dbReference>
<dbReference type="Pfam" id="PF05592">
    <property type="entry name" value="Bac_rhamnosid"/>
    <property type="match status" value="1"/>
</dbReference>
<evidence type="ECO:0000256" key="1">
    <source>
        <dbReference type="ARBA" id="ARBA00001445"/>
    </source>
</evidence>
<dbReference type="SUPFAM" id="SSF48208">
    <property type="entry name" value="Six-hairpin glycosidases"/>
    <property type="match status" value="1"/>
</dbReference>
<dbReference type="PANTHER" id="PTHR33307">
    <property type="entry name" value="ALPHA-RHAMNOSIDASE (EUROFUNG)"/>
    <property type="match status" value="1"/>
</dbReference>
<dbReference type="EMBL" id="JAAOAV010000297">
    <property type="protein sequence ID" value="KAF5584103.1"/>
    <property type="molecule type" value="Genomic_DNA"/>
</dbReference>
<dbReference type="InterPro" id="IPR013783">
    <property type="entry name" value="Ig-like_fold"/>
</dbReference>
<dbReference type="Gene3D" id="2.60.40.10">
    <property type="entry name" value="Immunoglobulins"/>
    <property type="match status" value="1"/>
</dbReference>
<dbReference type="Pfam" id="PF17389">
    <property type="entry name" value="Bac_rhamnosid6H"/>
    <property type="match status" value="1"/>
</dbReference>
<dbReference type="RefSeq" id="XP_036531630.1">
    <property type="nucleotide sequence ID" value="XM_036677736.1"/>
</dbReference>
<feature type="domain" description="Alpha-L-rhamnosidase six-hairpin glycosidase" evidence="5">
    <location>
        <begin position="408"/>
        <end position="562"/>
    </location>
</feature>
<accession>A0A8H5L3W7</accession>
<sequence length="567" mass="64351">MLAVTDVRFEHYHAPNTLGVQESTPRVSWKIVQHDTNGTQNGYEIELTKYGPGQEVHGVLNARQQSRDNILNPWPFREPLQSRERESIRVRVWDKQEEKSPWSEPAHLEVGLLHRSDWACERIAAPWASETSEAGPEDLFRRQFVLRDLPIKARLYITAQGVYEAEINGQRVGDYFLAPGWTSYDGRLQYQTYDVTSHLVNGGNCIGLEVTYADGQRCIIHSDGSWKVTRGPTRLAEIYDGEKYDMTMEVPNWSSVMDQERLRQWKDAQTLTFPPVSTQLVAGFAEPVRRIEAISPIKEITTPSGKRVLDFGQNLVGYLRLSGISGSSGHKITLQHAEVMENEELGIRPLRICQAKDEIILKDSPTKLCWEPRFTFHGFRYARIDNWPGSFDTSCIEAVVCHTDMKPAGHFSCSDPLLNQLYRNIVWGVRGNFLSVPTDCPQRDERLGWTGDLSLFGPTACLIYGCFGILKNWLINLAHDQHVLGGVPPMASPNATLPDPIWCRRVPCAIWHDVTIIAPWILYQESGDESILAQQYDSMMKWMKVLPRQTSGLWDPKPFQLGVSSEG</sequence>
<dbReference type="InterPro" id="IPR012341">
    <property type="entry name" value="6hp_glycosidase-like_sf"/>
</dbReference>
<evidence type="ECO:0000313" key="7">
    <source>
        <dbReference type="Proteomes" id="UP000547976"/>
    </source>
</evidence>
<dbReference type="InterPro" id="IPR013737">
    <property type="entry name" value="Bac_rhamnosid_N"/>
</dbReference>
<dbReference type="InterPro" id="IPR008928">
    <property type="entry name" value="6-hairpin_glycosidase_sf"/>
</dbReference>
<evidence type="ECO:0000313" key="6">
    <source>
        <dbReference type="EMBL" id="KAF5584103.1"/>
    </source>
</evidence>
<evidence type="ECO:0000256" key="2">
    <source>
        <dbReference type="ARBA" id="ARBA00012652"/>
    </source>
</evidence>
<feature type="domain" description="Alpha-L-rhamnosidase concanavalin-like" evidence="3">
    <location>
        <begin position="301"/>
        <end position="402"/>
    </location>
</feature>
<reference evidence="6 7" key="1">
    <citation type="submission" date="2020-05" db="EMBL/GenBank/DDBJ databases">
        <title>Identification and distribution of gene clusters putatively required for synthesis of sphingolipid metabolism inhibitors in phylogenetically diverse species of the filamentous fungus Fusarium.</title>
        <authorList>
            <person name="Kim H.-S."/>
            <person name="Busman M."/>
            <person name="Brown D.W."/>
            <person name="Divon H."/>
            <person name="Uhlig S."/>
            <person name="Proctor R.H."/>
        </authorList>
    </citation>
    <scope>NUCLEOTIDE SEQUENCE [LARGE SCALE GENOMIC DNA]</scope>
    <source>
        <strain evidence="6 7">NRRL 66333</strain>
    </source>
</reference>
<protein>
    <recommendedName>
        <fullName evidence="2">alpha-L-rhamnosidase</fullName>
        <ecNumber evidence="2">3.2.1.40</ecNumber>
    </recommendedName>
</protein>
<keyword evidence="7" id="KW-1185">Reference proteome</keyword>
<comment type="catalytic activity">
    <reaction evidence="1">
        <text>Hydrolysis of terminal non-reducing alpha-L-rhamnose residues in alpha-L-rhamnosides.</text>
        <dbReference type="EC" id="3.2.1.40"/>
    </reaction>
</comment>
<name>A0A8H5L3W7_GIBSU</name>
<dbReference type="Gene3D" id="2.60.120.260">
    <property type="entry name" value="Galactose-binding domain-like"/>
    <property type="match status" value="2"/>
</dbReference>
<dbReference type="AlphaFoldDB" id="A0A8H5L3W7"/>
<gene>
    <name evidence="6" type="ORF">FSUBG_12900</name>
</gene>
<evidence type="ECO:0000259" key="5">
    <source>
        <dbReference type="Pfam" id="PF17389"/>
    </source>
</evidence>
<dbReference type="EC" id="3.2.1.40" evidence="2"/>